<accession>A0A4Q9MB50</accession>
<evidence type="ECO:0000256" key="2">
    <source>
        <dbReference type="ARBA" id="ARBA00023134"/>
    </source>
</evidence>
<reference evidence="3" key="1">
    <citation type="submission" date="2019-01" db="EMBL/GenBank/DDBJ databases">
        <title>Draft genome sequences of three monokaryotic isolates of the white-rot basidiomycete fungus Dichomitus squalens.</title>
        <authorList>
            <consortium name="DOE Joint Genome Institute"/>
            <person name="Lopez S.C."/>
            <person name="Andreopoulos B."/>
            <person name="Pangilinan J."/>
            <person name="Lipzen A."/>
            <person name="Riley R."/>
            <person name="Ahrendt S."/>
            <person name="Ng V."/>
            <person name="Barry K."/>
            <person name="Daum C."/>
            <person name="Grigoriev I.V."/>
            <person name="Hilden K.S."/>
            <person name="Makela M.R."/>
            <person name="de Vries R.P."/>
        </authorList>
    </citation>
    <scope>NUCLEOTIDE SEQUENCE [LARGE SCALE GENOMIC DNA]</scope>
    <source>
        <strain evidence="3">OM18370.1</strain>
    </source>
</reference>
<evidence type="ECO:0000313" key="3">
    <source>
        <dbReference type="EMBL" id="TBU23687.1"/>
    </source>
</evidence>
<dbReference type="PANTHER" id="PTHR11089">
    <property type="entry name" value="GTP-BINDING PROTEIN-RELATED"/>
    <property type="match status" value="1"/>
</dbReference>
<dbReference type="EMBL" id="ML143498">
    <property type="protein sequence ID" value="TBU23687.1"/>
    <property type="molecule type" value="Genomic_DNA"/>
</dbReference>
<keyword evidence="2" id="KW-0342">GTP-binding</keyword>
<dbReference type="GO" id="GO:0005525">
    <property type="term" value="F:GTP binding"/>
    <property type="evidence" value="ECO:0007669"/>
    <property type="project" value="UniProtKB-KW"/>
</dbReference>
<dbReference type="PANTHER" id="PTHR11089:SF30">
    <property type="entry name" value="GUANINE NUCLEOTIDE-BINDING PROTEIN-LIKE 3 HOMOLOG"/>
    <property type="match status" value="1"/>
</dbReference>
<keyword evidence="1" id="KW-0547">Nucleotide-binding</keyword>
<protein>
    <recommendedName>
        <fullName evidence="4">G domain-containing protein</fullName>
    </recommendedName>
</protein>
<dbReference type="Proteomes" id="UP000292957">
    <property type="component" value="Unassembled WGS sequence"/>
</dbReference>
<gene>
    <name evidence="3" type="ORF">BD311DRAFT_810563</name>
</gene>
<dbReference type="InterPro" id="IPR050755">
    <property type="entry name" value="TRAFAC_YlqF/YawG_RiboMat"/>
</dbReference>
<evidence type="ECO:0000256" key="1">
    <source>
        <dbReference type="ARBA" id="ARBA00022741"/>
    </source>
</evidence>
<sequence length="210" mass="23134">MSTQASEARGNHPYDHFLHSAAYTSYRRHLLFKSTSSNQRTNLSSFTALALLPLLKACQPTAQSIAVGIVGCAVAAQRGHTKELQKVQLEHELRMIDSPGVVFDEDDFEDSKSARSPNLLLLRNVVKVQDVEDPVALVEEILARTDPAIIKKLYDIQDYSSPLELLTMLALLTGRLLKCGAMREPSPADPSGYERAEIETSSNNCLPLKA</sequence>
<dbReference type="OrthoDB" id="444945at2759"/>
<organism evidence="3">
    <name type="scientific">Dichomitus squalens</name>
    <dbReference type="NCBI Taxonomy" id="114155"/>
    <lineage>
        <taxon>Eukaryota</taxon>
        <taxon>Fungi</taxon>
        <taxon>Dikarya</taxon>
        <taxon>Basidiomycota</taxon>
        <taxon>Agaricomycotina</taxon>
        <taxon>Agaricomycetes</taxon>
        <taxon>Polyporales</taxon>
        <taxon>Polyporaceae</taxon>
        <taxon>Dichomitus</taxon>
    </lineage>
</organism>
<name>A0A4Q9MB50_9APHY</name>
<dbReference type="AlphaFoldDB" id="A0A4Q9MB50"/>
<proteinExistence type="predicted"/>
<evidence type="ECO:0008006" key="4">
    <source>
        <dbReference type="Google" id="ProtNLM"/>
    </source>
</evidence>
<dbReference type="GO" id="GO:0005730">
    <property type="term" value="C:nucleolus"/>
    <property type="evidence" value="ECO:0007669"/>
    <property type="project" value="TreeGrafter"/>
</dbReference>